<protein>
    <submittedName>
        <fullName evidence="1">Uncharacterized protein</fullName>
    </submittedName>
</protein>
<feature type="non-terminal residue" evidence="1">
    <location>
        <position position="81"/>
    </location>
</feature>
<gene>
    <name evidence="1" type="ORF">Q604_UNBC06593G0001</name>
</gene>
<comment type="caution">
    <text evidence="1">The sequence shown here is derived from an EMBL/GenBank/DDBJ whole genome shotgun (WGS) entry which is preliminary data.</text>
</comment>
<sequence length="81" mass="8803">HIPTAADHHWMRVALAHRMDGWMAGDRRDYGLDETVLSRAGTTALAALGAARREGRAGLTRAELVSAWREAGVLQGLLKRG</sequence>
<organism evidence="1">
    <name type="scientific">human gut metagenome</name>
    <dbReference type="NCBI Taxonomy" id="408170"/>
    <lineage>
        <taxon>unclassified sequences</taxon>
        <taxon>metagenomes</taxon>
        <taxon>organismal metagenomes</taxon>
    </lineage>
</organism>
<evidence type="ECO:0000313" key="1">
    <source>
        <dbReference type="EMBL" id="ETJ39537.1"/>
    </source>
</evidence>
<reference evidence="1" key="1">
    <citation type="submission" date="2013-12" db="EMBL/GenBank/DDBJ databases">
        <title>A Varibaculum cambriense genome reconstructed from a premature infant gut community with otherwise low bacterial novelty that shifts toward anaerobic metabolism during the third week of life.</title>
        <authorList>
            <person name="Brown C.T."/>
            <person name="Sharon I."/>
            <person name="Thomas B.C."/>
            <person name="Castelle C.J."/>
            <person name="Morowitz M.J."/>
            <person name="Banfield J.F."/>
        </authorList>
    </citation>
    <scope>NUCLEOTIDE SEQUENCE</scope>
</reference>
<dbReference type="AlphaFoldDB" id="W1YAK4"/>
<proteinExistence type="predicted"/>
<dbReference type="EMBL" id="AZMM01006593">
    <property type="protein sequence ID" value="ETJ39537.1"/>
    <property type="molecule type" value="Genomic_DNA"/>
</dbReference>
<accession>W1YAK4</accession>
<feature type="non-terminal residue" evidence="1">
    <location>
        <position position="1"/>
    </location>
</feature>
<name>W1YAK4_9ZZZZ</name>